<reference evidence="11 12" key="1">
    <citation type="submission" date="2019-02" db="EMBL/GenBank/DDBJ databases">
        <title>Paenibacillus sp. nov., isolated from surface-sterilized tissue of Thalictrum simplex L.</title>
        <authorList>
            <person name="Tuo L."/>
        </authorList>
    </citation>
    <scope>NUCLEOTIDE SEQUENCE [LARGE SCALE GENOMIC DNA]</scope>
    <source>
        <strain evidence="11 12">N2SHLJ1</strain>
    </source>
</reference>
<evidence type="ECO:0000259" key="10">
    <source>
        <dbReference type="PROSITE" id="PS50110"/>
    </source>
</evidence>
<evidence type="ECO:0000256" key="7">
    <source>
        <dbReference type="ARBA" id="ARBA00023163"/>
    </source>
</evidence>
<evidence type="ECO:0000259" key="9">
    <source>
        <dbReference type="PROSITE" id="PS01124"/>
    </source>
</evidence>
<dbReference type="InterPro" id="IPR011006">
    <property type="entry name" value="CheY-like_superfamily"/>
</dbReference>
<dbReference type="EMBL" id="SIRE01000004">
    <property type="protein sequence ID" value="TBL80616.1"/>
    <property type="molecule type" value="Genomic_DNA"/>
</dbReference>
<name>A0A4Q9DW51_9BACL</name>
<dbReference type="GO" id="GO:0000160">
    <property type="term" value="P:phosphorelay signal transduction system"/>
    <property type="evidence" value="ECO:0007669"/>
    <property type="project" value="UniProtKB-KW"/>
</dbReference>
<evidence type="ECO:0000256" key="3">
    <source>
        <dbReference type="ARBA" id="ARBA00022553"/>
    </source>
</evidence>
<dbReference type="SUPFAM" id="SSF46689">
    <property type="entry name" value="Homeodomain-like"/>
    <property type="match status" value="2"/>
</dbReference>
<dbReference type="SUPFAM" id="SSF52172">
    <property type="entry name" value="CheY-like"/>
    <property type="match status" value="1"/>
</dbReference>
<dbReference type="SMART" id="SM00342">
    <property type="entry name" value="HTH_ARAC"/>
    <property type="match status" value="1"/>
</dbReference>
<dbReference type="GO" id="GO:0043565">
    <property type="term" value="F:sequence-specific DNA binding"/>
    <property type="evidence" value="ECO:0007669"/>
    <property type="project" value="InterPro"/>
</dbReference>
<dbReference type="InterPro" id="IPR009057">
    <property type="entry name" value="Homeodomain-like_sf"/>
</dbReference>
<dbReference type="PROSITE" id="PS50110">
    <property type="entry name" value="RESPONSE_REGULATORY"/>
    <property type="match status" value="1"/>
</dbReference>
<keyword evidence="7" id="KW-0804">Transcription</keyword>
<keyword evidence="4" id="KW-0902">Two-component regulatory system</keyword>
<dbReference type="Proteomes" id="UP000293142">
    <property type="component" value="Unassembled WGS sequence"/>
</dbReference>
<dbReference type="InterPro" id="IPR020449">
    <property type="entry name" value="Tscrpt_reg_AraC-type_HTH"/>
</dbReference>
<dbReference type="PRINTS" id="PR00032">
    <property type="entry name" value="HTHARAC"/>
</dbReference>
<dbReference type="Pfam" id="PF00072">
    <property type="entry name" value="Response_reg"/>
    <property type="match status" value="1"/>
</dbReference>
<dbReference type="OrthoDB" id="9794370at2"/>
<feature type="domain" description="Response regulatory" evidence="10">
    <location>
        <begin position="3"/>
        <end position="120"/>
    </location>
</feature>
<dbReference type="InterPro" id="IPR018060">
    <property type="entry name" value="HTH_AraC"/>
</dbReference>
<keyword evidence="2" id="KW-0963">Cytoplasm</keyword>
<dbReference type="AlphaFoldDB" id="A0A4Q9DW51"/>
<organism evidence="11 12">
    <name type="scientific">Paenibacillus thalictri</name>
    <dbReference type="NCBI Taxonomy" id="2527873"/>
    <lineage>
        <taxon>Bacteria</taxon>
        <taxon>Bacillati</taxon>
        <taxon>Bacillota</taxon>
        <taxon>Bacilli</taxon>
        <taxon>Bacillales</taxon>
        <taxon>Paenibacillaceae</taxon>
        <taxon>Paenibacillus</taxon>
    </lineage>
</organism>
<comment type="caution">
    <text evidence="11">The sequence shown here is derived from an EMBL/GenBank/DDBJ whole genome shotgun (WGS) entry which is preliminary data.</text>
</comment>
<dbReference type="InterPro" id="IPR001789">
    <property type="entry name" value="Sig_transdc_resp-reg_receiver"/>
</dbReference>
<dbReference type="PROSITE" id="PS00041">
    <property type="entry name" value="HTH_ARAC_FAMILY_1"/>
    <property type="match status" value="1"/>
</dbReference>
<feature type="domain" description="HTH araC/xylS-type" evidence="9">
    <location>
        <begin position="308"/>
        <end position="407"/>
    </location>
</feature>
<dbReference type="Gene3D" id="1.10.10.60">
    <property type="entry name" value="Homeodomain-like"/>
    <property type="match status" value="2"/>
</dbReference>
<sequence>MNKIVIVEDNQITKMGLCENIAWHEHGIEVLAAVDNGEEALELFERQAPDVVISDIVMPLMDGLEMAEHIRISHPDTGIVFLSAHDDFEFARKAIRLGAADYVTKPIDYGYLLDVVKKLLKRRNERRDHGGGGLPGSYMQEQGDGTGITGEWSRGGERPVLAAGSIGYGGGDAADYAAGPAIGPASSVAQIAELPARFEEELPKLIRAGNEAAAVALLGELDAILRASSSHLDYTLSVFFELLCKCIRIVAELGVDREAAFPPRPELFQQLRQAAAENKLQSWLEHMAKRLCAEIAGLGVPNSRQLVQQAVEWVQSSYAREDLGLNLIAREIGLSPSYLSSMFKKEMKQNLSEYIVKLRIEKAQEHLRHTDLKMYEVALKVGFSNPYYFSACFKNHTGMTPNEYKKSASRSS</sequence>
<dbReference type="InterPro" id="IPR018062">
    <property type="entry name" value="HTH_AraC-typ_CS"/>
</dbReference>
<dbReference type="GO" id="GO:0003700">
    <property type="term" value="F:DNA-binding transcription factor activity"/>
    <property type="evidence" value="ECO:0007669"/>
    <property type="project" value="InterPro"/>
</dbReference>
<keyword evidence="3 8" id="KW-0597">Phosphoprotein</keyword>
<dbReference type="PROSITE" id="PS01124">
    <property type="entry name" value="HTH_ARAC_FAMILY_2"/>
    <property type="match status" value="1"/>
</dbReference>
<dbReference type="PANTHER" id="PTHR42713:SF3">
    <property type="entry name" value="TRANSCRIPTIONAL REGULATORY PROTEIN HPTR"/>
    <property type="match status" value="1"/>
</dbReference>
<evidence type="ECO:0000313" key="12">
    <source>
        <dbReference type="Proteomes" id="UP000293142"/>
    </source>
</evidence>
<dbReference type="GO" id="GO:0005737">
    <property type="term" value="C:cytoplasm"/>
    <property type="evidence" value="ECO:0007669"/>
    <property type="project" value="UniProtKB-SubCell"/>
</dbReference>
<evidence type="ECO:0000256" key="4">
    <source>
        <dbReference type="ARBA" id="ARBA00023012"/>
    </source>
</evidence>
<feature type="modified residue" description="4-aspartylphosphate" evidence="8">
    <location>
        <position position="55"/>
    </location>
</feature>
<dbReference type="InterPro" id="IPR051552">
    <property type="entry name" value="HptR"/>
</dbReference>
<evidence type="ECO:0000313" key="11">
    <source>
        <dbReference type="EMBL" id="TBL80616.1"/>
    </source>
</evidence>
<proteinExistence type="predicted"/>
<dbReference type="CDD" id="cd17536">
    <property type="entry name" value="REC_YesN-like"/>
    <property type="match status" value="1"/>
</dbReference>
<gene>
    <name evidence="11" type="ORF">EYB31_05145</name>
</gene>
<keyword evidence="12" id="KW-1185">Reference proteome</keyword>
<evidence type="ECO:0000256" key="6">
    <source>
        <dbReference type="ARBA" id="ARBA00023125"/>
    </source>
</evidence>
<keyword evidence="6" id="KW-0238">DNA-binding</keyword>
<dbReference type="SMART" id="SM00448">
    <property type="entry name" value="REC"/>
    <property type="match status" value="1"/>
</dbReference>
<dbReference type="Pfam" id="PF12833">
    <property type="entry name" value="HTH_18"/>
    <property type="match status" value="1"/>
</dbReference>
<comment type="subcellular location">
    <subcellularLocation>
        <location evidence="1">Cytoplasm</location>
    </subcellularLocation>
</comment>
<dbReference type="PANTHER" id="PTHR42713">
    <property type="entry name" value="HISTIDINE KINASE-RELATED"/>
    <property type="match status" value="1"/>
</dbReference>
<evidence type="ECO:0000256" key="1">
    <source>
        <dbReference type="ARBA" id="ARBA00004496"/>
    </source>
</evidence>
<dbReference type="Gene3D" id="3.40.50.2300">
    <property type="match status" value="1"/>
</dbReference>
<dbReference type="RefSeq" id="WP_131012217.1">
    <property type="nucleotide sequence ID" value="NZ_SIRE01000004.1"/>
</dbReference>
<protein>
    <submittedName>
        <fullName evidence="11">Response regulator</fullName>
    </submittedName>
</protein>
<accession>A0A4Q9DW51</accession>
<evidence type="ECO:0000256" key="5">
    <source>
        <dbReference type="ARBA" id="ARBA00023015"/>
    </source>
</evidence>
<evidence type="ECO:0000256" key="8">
    <source>
        <dbReference type="PROSITE-ProRule" id="PRU00169"/>
    </source>
</evidence>
<keyword evidence="5" id="KW-0805">Transcription regulation</keyword>
<evidence type="ECO:0000256" key="2">
    <source>
        <dbReference type="ARBA" id="ARBA00022490"/>
    </source>
</evidence>